<evidence type="ECO:0000313" key="2">
    <source>
        <dbReference type="Proteomes" id="UP001065682"/>
    </source>
</evidence>
<proteinExistence type="predicted"/>
<sequence>MLKTEHYSFLRNPLIAKIFYFAGFVERYGSGIGRIVSVFLPSASQM</sequence>
<dbReference type="EMBL" id="VHLL01000004">
    <property type="protein sequence ID" value="MCT8337591.1"/>
    <property type="molecule type" value="Genomic_DNA"/>
</dbReference>
<dbReference type="AlphaFoldDB" id="A0A9E4ZNR6"/>
<accession>A0A9E4ZNR6</accession>
<keyword evidence="2" id="KW-1185">Reference proteome</keyword>
<gene>
    <name evidence="1" type="ORF">FKB36_08865</name>
</gene>
<dbReference type="Proteomes" id="UP001065682">
    <property type="component" value="Unassembled WGS sequence"/>
</dbReference>
<comment type="caution">
    <text evidence="1">The sequence shown here is derived from an EMBL/GenBank/DDBJ whole genome shotgun (WGS) entry which is preliminary data.</text>
</comment>
<name>A0A9E4ZNR6_9EURY</name>
<dbReference type="InterPro" id="IPR038475">
    <property type="entry name" value="RecG_C_sf"/>
</dbReference>
<organism evidence="1 2">
    <name type="scientific">Methanoculleus formosensis</name>
    <dbReference type="NCBI Taxonomy" id="2590886"/>
    <lineage>
        <taxon>Archaea</taxon>
        <taxon>Methanobacteriati</taxon>
        <taxon>Methanobacteriota</taxon>
        <taxon>Stenosarchaea group</taxon>
        <taxon>Methanomicrobia</taxon>
        <taxon>Methanomicrobiales</taxon>
        <taxon>Methanomicrobiaceae</taxon>
        <taxon>Methanoculleus</taxon>
    </lineage>
</organism>
<dbReference type="Gene3D" id="3.30.565.60">
    <property type="match status" value="1"/>
</dbReference>
<protein>
    <recommendedName>
        <fullName evidence="3">ATP-dependent DNA helicase RecG C-terminal domain-containing protein</fullName>
    </recommendedName>
</protein>
<reference evidence="1" key="1">
    <citation type="submission" date="2019-06" db="EMBL/GenBank/DDBJ databases">
        <title>Methanoculleus strain from Tamsui River, Taipei, Taiwan.</title>
        <authorList>
            <person name="You Y.-T."/>
            <person name="Chen S.-C."/>
            <person name="Lai S.-J."/>
            <person name="Lee Y.-C."/>
            <person name="Lai M.-C."/>
        </authorList>
    </citation>
    <scope>NUCLEOTIDE SEQUENCE</scope>
    <source>
        <strain evidence="1">Afa-1</strain>
    </source>
</reference>
<evidence type="ECO:0008006" key="3">
    <source>
        <dbReference type="Google" id="ProtNLM"/>
    </source>
</evidence>
<evidence type="ECO:0000313" key="1">
    <source>
        <dbReference type="EMBL" id="MCT8337591.1"/>
    </source>
</evidence>
<dbReference type="Pfam" id="PF13749">
    <property type="entry name" value="HATPase_c_4"/>
    <property type="match status" value="1"/>
</dbReference>